<dbReference type="Proteomes" id="UP000193380">
    <property type="component" value="Unassembled WGS sequence"/>
</dbReference>
<dbReference type="STRING" id="8022.A0A060Y2X2"/>
<keyword evidence="3" id="KW-0812">Transmembrane</keyword>
<dbReference type="PaxDb" id="8022-A0A060Y2X2"/>
<dbReference type="EMBL" id="FR907188">
    <property type="protein sequence ID" value="CDQ86233.1"/>
    <property type="molecule type" value="Genomic_DNA"/>
</dbReference>
<feature type="transmembrane region" description="Helical" evidence="3">
    <location>
        <begin position="20"/>
        <end position="38"/>
    </location>
</feature>
<evidence type="ECO:0000313" key="5">
    <source>
        <dbReference type="Proteomes" id="UP000193380"/>
    </source>
</evidence>
<evidence type="ECO:0000256" key="3">
    <source>
        <dbReference type="SAM" id="Phobius"/>
    </source>
</evidence>
<dbReference type="GO" id="GO:0005634">
    <property type="term" value="C:nucleus"/>
    <property type="evidence" value="ECO:0007669"/>
    <property type="project" value="UniProtKB-SubCell"/>
</dbReference>
<keyword evidence="3" id="KW-0472">Membrane</keyword>
<evidence type="ECO:0000313" key="4">
    <source>
        <dbReference type="EMBL" id="CDQ86233.1"/>
    </source>
</evidence>
<keyword evidence="2" id="KW-0539">Nucleus</keyword>
<name>A0A060Y2X2_ONCMY</name>
<evidence type="ECO:0000256" key="2">
    <source>
        <dbReference type="ARBA" id="ARBA00023242"/>
    </source>
</evidence>
<dbReference type="GO" id="GO:0031491">
    <property type="term" value="F:nucleosome binding"/>
    <property type="evidence" value="ECO:0007669"/>
    <property type="project" value="TreeGrafter"/>
</dbReference>
<dbReference type="PANTHER" id="PTHR15502:SF7">
    <property type="entry name" value="CALCINEURIN-BINDING PROTEIN CABIN-1"/>
    <property type="match status" value="1"/>
</dbReference>
<dbReference type="GO" id="GO:0006325">
    <property type="term" value="P:chromatin organization"/>
    <property type="evidence" value="ECO:0007669"/>
    <property type="project" value="InterPro"/>
</dbReference>
<organism evidence="4 5">
    <name type="scientific">Oncorhynchus mykiss</name>
    <name type="common">Rainbow trout</name>
    <name type="synonym">Salmo gairdneri</name>
    <dbReference type="NCBI Taxonomy" id="8022"/>
    <lineage>
        <taxon>Eukaryota</taxon>
        <taxon>Metazoa</taxon>
        <taxon>Chordata</taxon>
        <taxon>Craniata</taxon>
        <taxon>Vertebrata</taxon>
        <taxon>Euteleostomi</taxon>
        <taxon>Actinopterygii</taxon>
        <taxon>Neopterygii</taxon>
        <taxon>Teleostei</taxon>
        <taxon>Protacanthopterygii</taxon>
        <taxon>Salmoniformes</taxon>
        <taxon>Salmonidae</taxon>
        <taxon>Salmoninae</taxon>
        <taxon>Oncorhynchus</taxon>
    </lineage>
</organism>
<accession>A0A060Y2X2</accession>
<reference evidence="4" key="1">
    <citation type="journal article" date="2014" name="Nat. Commun.">
        <title>The rainbow trout genome provides novel insights into evolution after whole-genome duplication in vertebrates.</title>
        <authorList>
            <person name="Berthelot C."/>
            <person name="Brunet F."/>
            <person name="Chalopin D."/>
            <person name="Juanchich A."/>
            <person name="Bernard M."/>
            <person name="Noel B."/>
            <person name="Bento P."/>
            <person name="Da Silva C."/>
            <person name="Labadie K."/>
            <person name="Alberti A."/>
            <person name="Aury J.M."/>
            <person name="Louis A."/>
            <person name="Dehais P."/>
            <person name="Bardou P."/>
            <person name="Montfort J."/>
            <person name="Klopp C."/>
            <person name="Cabau C."/>
            <person name="Gaspin C."/>
            <person name="Thorgaard G.H."/>
            <person name="Boussaha M."/>
            <person name="Quillet E."/>
            <person name="Guyomard R."/>
            <person name="Galiana D."/>
            <person name="Bobe J."/>
            <person name="Volff J.N."/>
            <person name="Genet C."/>
            <person name="Wincker P."/>
            <person name="Jaillon O."/>
            <person name="Roest Crollius H."/>
            <person name="Guiguen Y."/>
        </authorList>
    </citation>
    <scope>NUCLEOTIDE SEQUENCE [LARGE SCALE GENOMIC DNA]</scope>
</reference>
<keyword evidence="3" id="KW-1133">Transmembrane helix</keyword>
<reference evidence="4" key="2">
    <citation type="submission" date="2014-03" db="EMBL/GenBank/DDBJ databases">
        <authorList>
            <person name="Genoscope - CEA"/>
        </authorList>
    </citation>
    <scope>NUCLEOTIDE SEQUENCE</scope>
</reference>
<sequence>MSGASAGAVQRQEWYVSNTLVYFGILYEIQFSVGFFLLHEPYWYIPFCVFIVKGPQESAVGARAVLGLMQSSQGRTLRGTCYSWGTCLRRTGWLWWCVFPCSRHASWPCKETWNRPWRAMMCVQACCRDSRTDHRGGKNSLLKLKDYRQCLECTEVALNEALQQLNSVPVSSHTAKEEWFSTITTLLGGFEVCFTEDPQLLSNVNHYTSMARLANNLIRVNTHTNILGRDKVCLETENYI</sequence>
<dbReference type="PANTHER" id="PTHR15502">
    <property type="entry name" value="CALCINEURIN-BINDING PROTEIN CABIN 1-RELATED"/>
    <property type="match status" value="1"/>
</dbReference>
<protein>
    <submittedName>
        <fullName evidence="4">Uncharacterized protein</fullName>
    </submittedName>
</protein>
<dbReference type="InterPro" id="IPR033053">
    <property type="entry name" value="Hir3/CABIN1"/>
</dbReference>
<comment type="subcellular location">
    <subcellularLocation>
        <location evidence="1">Nucleus</location>
    </subcellularLocation>
</comment>
<proteinExistence type="predicted"/>
<dbReference type="AlphaFoldDB" id="A0A060Y2X2"/>
<gene>
    <name evidence="4" type="ORF">GSONMT00017244001</name>
</gene>
<evidence type="ECO:0000256" key="1">
    <source>
        <dbReference type="ARBA" id="ARBA00004123"/>
    </source>
</evidence>